<proteinExistence type="predicted"/>
<evidence type="ECO:0000313" key="3">
    <source>
        <dbReference type="EMBL" id="TDC19820.1"/>
    </source>
</evidence>
<dbReference type="InterPro" id="IPR003018">
    <property type="entry name" value="GAF"/>
</dbReference>
<evidence type="ECO:0000313" key="4">
    <source>
        <dbReference type="Proteomes" id="UP000295431"/>
    </source>
</evidence>
<sequence length="196" mass="20231">MQRICERTIVAIDGGEPGDGRVPGLPAGPASDHLPTETRRRLASAAGKLSRALRSMAALSAADGAALMLANEANGLHAVGGSTAEGLELEYAQEFERAGPARESVAADQPVAVNDLADGAGPAYAQLARRAAPVRAVLSVPVRLDGTVIGALDFYRRTPGTWTDEQIALGEHLAGTAADLVVRLAAHPRAHDHGLP</sequence>
<dbReference type="Pfam" id="PF13185">
    <property type="entry name" value="GAF_2"/>
    <property type="match status" value="1"/>
</dbReference>
<dbReference type="InterPro" id="IPR029016">
    <property type="entry name" value="GAF-like_dom_sf"/>
</dbReference>
<dbReference type="SUPFAM" id="SSF55781">
    <property type="entry name" value="GAF domain-like"/>
    <property type="match status" value="1"/>
</dbReference>
<evidence type="ECO:0000256" key="1">
    <source>
        <dbReference type="SAM" id="MobiDB-lite"/>
    </source>
</evidence>
<dbReference type="SMART" id="SM00065">
    <property type="entry name" value="GAF"/>
    <property type="match status" value="1"/>
</dbReference>
<comment type="caution">
    <text evidence="3">The sequence shown here is derived from an EMBL/GenBank/DDBJ whole genome shotgun (WGS) entry which is preliminary data.</text>
</comment>
<evidence type="ECO:0000259" key="2">
    <source>
        <dbReference type="SMART" id="SM00065"/>
    </source>
</evidence>
<gene>
    <name evidence="3" type="ORF">E1284_02320</name>
</gene>
<organism evidence="3 4">
    <name type="scientific">Actinomadura bangladeshensis</name>
    <dbReference type="NCBI Taxonomy" id="453573"/>
    <lineage>
        <taxon>Bacteria</taxon>
        <taxon>Bacillati</taxon>
        <taxon>Actinomycetota</taxon>
        <taxon>Actinomycetes</taxon>
        <taxon>Streptosporangiales</taxon>
        <taxon>Thermomonosporaceae</taxon>
        <taxon>Actinomadura</taxon>
    </lineage>
</organism>
<reference evidence="3 4" key="1">
    <citation type="submission" date="2019-03" db="EMBL/GenBank/DDBJ databases">
        <title>Draft genome sequences of novel Actinobacteria.</title>
        <authorList>
            <person name="Sahin N."/>
            <person name="Ay H."/>
            <person name="Saygin H."/>
        </authorList>
    </citation>
    <scope>NUCLEOTIDE SEQUENCE [LARGE SCALE GENOMIC DNA]</scope>
    <source>
        <strain evidence="3 4">DSM 45347</strain>
    </source>
</reference>
<accession>A0A4R4PE52</accession>
<protein>
    <submittedName>
        <fullName evidence="3">GAF domain-containing protein</fullName>
    </submittedName>
</protein>
<keyword evidence="4" id="KW-1185">Reference proteome</keyword>
<name>A0A4R4PE52_9ACTN</name>
<feature type="region of interest" description="Disordered" evidence="1">
    <location>
        <begin position="12"/>
        <end position="36"/>
    </location>
</feature>
<dbReference type="EMBL" id="SMJW01000005">
    <property type="protein sequence ID" value="TDC19820.1"/>
    <property type="molecule type" value="Genomic_DNA"/>
</dbReference>
<feature type="domain" description="GAF" evidence="2">
    <location>
        <begin position="44"/>
        <end position="192"/>
    </location>
</feature>
<dbReference type="OrthoDB" id="3475362at2"/>
<dbReference type="Proteomes" id="UP000295431">
    <property type="component" value="Unassembled WGS sequence"/>
</dbReference>
<dbReference type="Gene3D" id="3.30.450.40">
    <property type="match status" value="1"/>
</dbReference>
<dbReference type="AlphaFoldDB" id="A0A4R4PE52"/>